<proteinExistence type="predicted"/>
<evidence type="ECO:0000313" key="2">
    <source>
        <dbReference type="Proteomes" id="UP000076959"/>
    </source>
</evidence>
<comment type="caution">
    <text evidence="1">The sequence shown here is derived from an EMBL/GenBank/DDBJ whole genome shotgun (WGS) entry which is preliminary data.</text>
</comment>
<dbReference type="STRING" id="1505087.AYJ54_18315"/>
<organism evidence="1 2">
    <name type="scientific">Bradyrhizobium centrolobii</name>
    <dbReference type="NCBI Taxonomy" id="1505087"/>
    <lineage>
        <taxon>Bacteria</taxon>
        <taxon>Pseudomonadati</taxon>
        <taxon>Pseudomonadota</taxon>
        <taxon>Alphaproteobacteria</taxon>
        <taxon>Hyphomicrobiales</taxon>
        <taxon>Nitrobacteraceae</taxon>
        <taxon>Bradyrhizobium</taxon>
    </lineage>
</organism>
<keyword evidence="2" id="KW-1185">Reference proteome</keyword>
<reference evidence="1 2" key="1">
    <citation type="submission" date="2016-03" db="EMBL/GenBank/DDBJ databases">
        <title>Draft Genome Sequence of the Strain BR 10245 (Bradyrhizobium sp.) isolated from nodules of Centrolobium paraense.</title>
        <authorList>
            <person name="Simoes-Araujo J.L.Sr."/>
            <person name="Barauna A.C."/>
            <person name="Silva K."/>
            <person name="Zilli J.E."/>
        </authorList>
    </citation>
    <scope>NUCLEOTIDE SEQUENCE [LARGE SCALE GENOMIC DNA]</scope>
    <source>
        <strain evidence="1 2">BR 10245</strain>
    </source>
</reference>
<dbReference type="Proteomes" id="UP000076959">
    <property type="component" value="Unassembled WGS sequence"/>
</dbReference>
<evidence type="ECO:0000313" key="1">
    <source>
        <dbReference type="EMBL" id="OAF07015.1"/>
    </source>
</evidence>
<gene>
    <name evidence="1" type="ORF">AYJ54_18315</name>
</gene>
<accession>A0A176YKI7</accession>
<name>A0A176YKI7_9BRAD</name>
<dbReference type="AlphaFoldDB" id="A0A176YKI7"/>
<protein>
    <submittedName>
        <fullName evidence="1">Uncharacterized protein</fullName>
    </submittedName>
</protein>
<sequence>MAPDCASLRPGYKTGNMSLLSKLRDVLIAGAILSIAVTVSNAAPSDDSGVTVYSDICYHAEAGDLLGTRVVLLRLKGGDYVVYQIAERAC</sequence>
<dbReference type="EMBL" id="LUUB01000071">
    <property type="protein sequence ID" value="OAF07015.1"/>
    <property type="molecule type" value="Genomic_DNA"/>
</dbReference>